<dbReference type="AlphaFoldDB" id="A0AAV3ZGC3"/>
<dbReference type="EMBL" id="BLXT01002363">
    <property type="protein sequence ID" value="GFN93685.1"/>
    <property type="molecule type" value="Genomic_DNA"/>
</dbReference>
<accession>A0AAV3ZGC3</accession>
<proteinExistence type="predicted"/>
<comment type="caution">
    <text evidence="1">The sequence shown here is derived from an EMBL/GenBank/DDBJ whole genome shotgun (WGS) entry which is preliminary data.</text>
</comment>
<reference evidence="1 2" key="1">
    <citation type="journal article" date="2021" name="Elife">
        <title>Chloroplast acquisition without the gene transfer in kleptoplastic sea slugs, Plakobranchus ocellatus.</title>
        <authorList>
            <person name="Maeda T."/>
            <person name="Takahashi S."/>
            <person name="Yoshida T."/>
            <person name="Shimamura S."/>
            <person name="Takaki Y."/>
            <person name="Nagai Y."/>
            <person name="Toyoda A."/>
            <person name="Suzuki Y."/>
            <person name="Arimoto A."/>
            <person name="Ishii H."/>
            <person name="Satoh N."/>
            <person name="Nishiyama T."/>
            <person name="Hasebe M."/>
            <person name="Maruyama T."/>
            <person name="Minagawa J."/>
            <person name="Obokata J."/>
            <person name="Shigenobu S."/>
        </authorList>
    </citation>
    <scope>NUCLEOTIDE SEQUENCE [LARGE SCALE GENOMIC DNA]</scope>
</reference>
<gene>
    <name evidence="1" type="ORF">PoB_002019100</name>
</gene>
<organism evidence="1 2">
    <name type="scientific">Plakobranchus ocellatus</name>
    <dbReference type="NCBI Taxonomy" id="259542"/>
    <lineage>
        <taxon>Eukaryota</taxon>
        <taxon>Metazoa</taxon>
        <taxon>Spiralia</taxon>
        <taxon>Lophotrochozoa</taxon>
        <taxon>Mollusca</taxon>
        <taxon>Gastropoda</taxon>
        <taxon>Heterobranchia</taxon>
        <taxon>Euthyneura</taxon>
        <taxon>Panpulmonata</taxon>
        <taxon>Sacoglossa</taxon>
        <taxon>Placobranchoidea</taxon>
        <taxon>Plakobranchidae</taxon>
        <taxon>Plakobranchus</taxon>
    </lineage>
</organism>
<sequence length="100" mass="11411">MSLKSTQKKREGQQKVSIIEKKGKVKVGDNKQLKVGVCGLLHDTGFMVPIDFAFLQRFLCQQVYPYQAMPVRPLLDENVPLSKYGSYGKRTLWNPEPKNV</sequence>
<dbReference type="Proteomes" id="UP000735302">
    <property type="component" value="Unassembled WGS sequence"/>
</dbReference>
<evidence type="ECO:0000313" key="1">
    <source>
        <dbReference type="EMBL" id="GFN93685.1"/>
    </source>
</evidence>
<name>A0AAV3ZGC3_9GAST</name>
<evidence type="ECO:0000313" key="2">
    <source>
        <dbReference type="Proteomes" id="UP000735302"/>
    </source>
</evidence>
<protein>
    <submittedName>
        <fullName evidence="1">Uncharacterized protein</fullName>
    </submittedName>
</protein>
<keyword evidence="2" id="KW-1185">Reference proteome</keyword>